<evidence type="ECO:0000313" key="2">
    <source>
        <dbReference type="Proteomes" id="UP000308600"/>
    </source>
</evidence>
<reference evidence="1 2" key="1">
    <citation type="journal article" date="2019" name="Nat. Ecol. Evol.">
        <title>Megaphylogeny resolves global patterns of mushroom evolution.</title>
        <authorList>
            <person name="Varga T."/>
            <person name="Krizsan K."/>
            <person name="Foldi C."/>
            <person name="Dima B."/>
            <person name="Sanchez-Garcia M."/>
            <person name="Sanchez-Ramirez S."/>
            <person name="Szollosi G.J."/>
            <person name="Szarkandi J.G."/>
            <person name="Papp V."/>
            <person name="Albert L."/>
            <person name="Andreopoulos W."/>
            <person name="Angelini C."/>
            <person name="Antonin V."/>
            <person name="Barry K.W."/>
            <person name="Bougher N.L."/>
            <person name="Buchanan P."/>
            <person name="Buyck B."/>
            <person name="Bense V."/>
            <person name="Catcheside P."/>
            <person name="Chovatia M."/>
            <person name="Cooper J."/>
            <person name="Damon W."/>
            <person name="Desjardin D."/>
            <person name="Finy P."/>
            <person name="Geml J."/>
            <person name="Haridas S."/>
            <person name="Hughes K."/>
            <person name="Justo A."/>
            <person name="Karasinski D."/>
            <person name="Kautmanova I."/>
            <person name="Kiss B."/>
            <person name="Kocsube S."/>
            <person name="Kotiranta H."/>
            <person name="LaButti K.M."/>
            <person name="Lechner B.E."/>
            <person name="Liimatainen K."/>
            <person name="Lipzen A."/>
            <person name="Lukacs Z."/>
            <person name="Mihaltcheva S."/>
            <person name="Morgado L.N."/>
            <person name="Niskanen T."/>
            <person name="Noordeloos M.E."/>
            <person name="Ohm R.A."/>
            <person name="Ortiz-Santana B."/>
            <person name="Ovrebo C."/>
            <person name="Racz N."/>
            <person name="Riley R."/>
            <person name="Savchenko A."/>
            <person name="Shiryaev A."/>
            <person name="Soop K."/>
            <person name="Spirin V."/>
            <person name="Szebenyi C."/>
            <person name="Tomsovsky M."/>
            <person name="Tulloss R.E."/>
            <person name="Uehling J."/>
            <person name="Grigoriev I.V."/>
            <person name="Vagvolgyi C."/>
            <person name="Papp T."/>
            <person name="Martin F.M."/>
            <person name="Miettinen O."/>
            <person name="Hibbett D.S."/>
            <person name="Nagy L.G."/>
        </authorList>
    </citation>
    <scope>NUCLEOTIDE SEQUENCE [LARGE SCALE GENOMIC DNA]</scope>
    <source>
        <strain evidence="1 2">NL-1719</strain>
    </source>
</reference>
<keyword evidence="2" id="KW-1185">Reference proteome</keyword>
<proteinExistence type="predicted"/>
<evidence type="ECO:0000313" key="1">
    <source>
        <dbReference type="EMBL" id="TFK76867.1"/>
    </source>
</evidence>
<accession>A0ACD3BIG8</accession>
<dbReference type="Proteomes" id="UP000308600">
    <property type="component" value="Unassembled WGS sequence"/>
</dbReference>
<name>A0ACD3BIG8_9AGAR</name>
<dbReference type="EMBL" id="ML208259">
    <property type="protein sequence ID" value="TFK76867.1"/>
    <property type="molecule type" value="Genomic_DNA"/>
</dbReference>
<protein>
    <submittedName>
        <fullName evidence="1">Uncharacterized protein</fullName>
    </submittedName>
</protein>
<organism evidence="1 2">
    <name type="scientific">Pluteus cervinus</name>
    <dbReference type="NCBI Taxonomy" id="181527"/>
    <lineage>
        <taxon>Eukaryota</taxon>
        <taxon>Fungi</taxon>
        <taxon>Dikarya</taxon>
        <taxon>Basidiomycota</taxon>
        <taxon>Agaricomycotina</taxon>
        <taxon>Agaricomycetes</taxon>
        <taxon>Agaricomycetidae</taxon>
        <taxon>Agaricales</taxon>
        <taxon>Pluteineae</taxon>
        <taxon>Pluteaceae</taxon>
        <taxon>Pluteus</taxon>
    </lineage>
</organism>
<sequence length="164" mass="18431">MLKRQRPSSPPPFVNQSVPAPLEPPDIEIPARKVIKRRRVLPPVLDGSLRGWGDHPQPPPSDDEEWDDAEVAGPSIPPEELTAYAKDYEATNKLLRDLHVSHQHHEHVYRTKPPFIHATVAQPHDNPAGSATTPSTDDIYEDANRSLREAFLNRRRVLDSSPPT</sequence>
<gene>
    <name evidence="1" type="ORF">BDN72DRAFT_15024</name>
</gene>